<reference evidence="2" key="1">
    <citation type="submission" date="2016-10" db="EMBL/GenBank/DDBJ databases">
        <authorList>
            <person name="Varghese N."/>
            <person name="Submissions S."/>
        </authorList>
    </citation>
    <scope>NUCLEOTIDE SEQUENCE [LARGE SCALE GENOMIC DNA]</scope>
    <source>
        <strain evidence="2">BL9</strain>
    </source>
</reference>
<name>A0A1G5AS67_9BACL</name>
<proteinExistence type="predicted"/>
<dbReference type="AlphaFoldDB" id="A0A1G5AS67"/>
<gene>
    <name evidence="1" type="ORF">SAMN05720606_10181</name>
</gene>
<dbReference type="EMBL" id="FMVM01000001">
    <property type="protein sequence ID" value="SCX80722.1"/>
    <property type="molecule type" value="Genomic_DNA"/>
</dbReference>
<sequence>MGFFGNHINEMVVTEIIESESFKDFVLFVRSELNIEGTRDQYPIVPKDYQQGDGGYIVQDTFGALLFTSLFSEIIGIEIYVSSIVTRINDVFSHRIHRSHDMELISRIYVFNAIAHEYVHIQQFEQGKITAEIMEIQNQLNYAEREIEREAVRVAKELLIQYTGLEDSRLNQIINGNVDNDSARDLSDYLLEWENRDNY</sequence>
<protein>
    <submittedName>
        <fullName evidence="1">Uncharacterized protein</fullName>
    </submittedName>
</protein>
<keyword evidence="2" id="KW-1185">Reference proteome</keyword>
<evidence type="ECO:0000313" key="1">
    <source>
        <dbReference type="EMBL" id="SCX80722.1"/>
    </source>
</evidence>
<dbReference type="Proteomes" id="UP000198538">
    <property type="component" value="Unassembled WGS sequence"/>
</dbReference>
<evidence type="ECO:0000313" key="2">
    <source>
        <dbReference type="Proteomes" id="UP000198538"/>
    </source>
</evidence>
<dbReference type="RefSeq" id="WP_090914839.1">
    <property type="nucleotide sequence ID" value="NZ_FMVM01000001.1"/>
</dbReference>
<organism evidence="1 2">
    <name type="scientific">Paenibacillus polysaccharolyticus</name>
    <dbReference type="NCBI Taxonomy" id="582692"/>
    <lineage>
        <taxon>Bacteria</taxon>
        <taxon>Bacillati</taxon>
        <taxon>Bacillota</taxon>
        <taxon>Bacilli</taxon>
        <taxon>Bacillales</taxon>
        <taxon>Paenibacillaceae</taxon>
        <taxon>Paenibacillus</taxon>
    </lineage>
</organism>
<accession>A0A1G5AS67</accession>